<sequence length="153" mass="16419">MEGVREMEGEAADLARELERIRGECEGAWEANMAAAEKDEESFAAAIACEWGEMRDAFDAQVSEREAALRTALSSHAHEARAARDAVVEEVTMLRAKLEGLSRAVPNTPRVGFEAGFAVPATPRARPQSARPGTAGGGSRPGSAWGRPESRLR</sequence>
<feature type="region of interest" description="Disordered" evidence="1">
    <location>
        <begin position="116"/>
        <end position="153"/>
    </location>
</feature>
<evidence type="ECO:0000256" key="1">
    <source>
        <dbReference type="SAM" id="MobiDB-lite"/>
    </source>
</evidence>
<dbReference type="AlphaFoldDB" id="A0A7S1HNS4"/>
<evidence type="ECO:0000313" key="2">
    <source>
        <dbReference type="EMBL" id="CAD8986436.1"/>
    </source>
</evidence>
<dbReference type="EMBL" id="HBFX01062035">
    <property type="protein sequence ID" value="CAD8986436.1"/>
    <property type="molecule type" value="Transcribed_RNA"/>
</dbReference>
<proteinExistence type="predicted"/>
<accession>A0A7S1HNS4</accession>
<name>A0A7S1HNS4_HEMAN</name>
<gene>
    <name evidence="2" type="ORF">HAND00432_LOCUS37449</name>
</gene>
<protein>
    <submittedName>
        <fullName evidence="2">Uncharacterized protein</fullName>
    </submittedName>
</protein>
<organism evidence="2">
    <name type="scientific">Hemiselmis andersenii</name>
    <name type="common">Cryptophyte alga</name>
    <dbReference type="NCBI Taxonomy" id="464988"/>
    <lineage>
        <taxon>Eukaryota</taxon>
        <taxon>Cryptophyceae</taxon>
        <taxon>Cryptomonadales</taxon>
        <taxon>Hemiselmidaceae</taxon>
        <taxon>Hemiselmis</taxon>
    </lineage>
</organism>
<reference evidence="2" key="1">
    <citation type="submission" date="2021-01" db="EMBL/GenBank/DDBJ databases">
        <authorList>
            <person name="Corre E."/>
            <person name="Pelletier E."/>
            <person name="Niang G."/>
            <person name="Scheremetjew M."/>
            <person name="Finn R."/>
            <person name="Kale V."/>
            <person name="Holt S."/>
            <person name="Cochrane G."/>
            <person name="Meng A."/>
            <person name="Brown T."/>
            <person name="Cohen L."/>
        </authorList>
    </citation>
    <scope>NUCLEOTIDE SEQUENCE</scope>
    <source>
        <strain evidence="2">CCMP644</strain>
    </source>
</reference>